<protein>
    <submittedName>
        <fullName evidence="1">Uncharacterized protein</fullName>
    </submittedName>
</protein>
<dbReference type="EMBL" id="GU943101">
    <property type="protein sequence ID" value="ADD95822.1"/>
    <property type="molecule type" value="Genomic_DNA"/>
</dbReference>
<evidence type="ECO:0000313" key="1">
    <source>
        <dbReference type="EMBL" id="ADD95822.1"/>
    </source>
</evidence>
<sequence length="47" mass="5428">MKIKGMATYRAYIKSVEEQREVDLCVAAYKNSIEEENRGTDSSIITW</sequence>
<organism evidence="1">
    <name type="scientific">uncultured organism MedDCM-OCT-S08-C998</name>
    <dbReference type="NCBI Taxonomy" id="743643"/>
    <lineage>
        <taxon>unclassified sequences</taxon>
        <taxon>environmental samples</taxon>
    </lineage>
</organism>
<proteinExistence type="predicted"/>
<dbReference type="AlphaFoldDB" id="D6PJC1"/>
<accession>D6PJC1</accession>
<reference evidence="1" key="1">
    <citation type="journal article" date="2010" name="ISME J.">
        <title>Metagenome of the Mediterranean deep chlorophyll maximum studied by direct and fosmid library 454 pyrosequencing.</title>
        <authorList>
            <person name="Ghai R."/>
            <person name="Martin-Cuadrado A.B."/>
            <person name="Molto A.G."/>
            <person name="Heredia I.G."/>
            <person name="Cabrera R."/>
            <person name="Martin J."/>
            <person name="Verdu M."/>
            <person name="Deschamps P."/>
            <person name="Moreira D."/>
            <person name="Lopez-Garcia P."/>
            <person name="Mira A."/>
            <person name="Rodriguez-Valera F."/>
        </authorList>
    </citation>
    <scope>NUCLEOTIDE SEQUENCE</scope>
</reference>
<name>D6PJC1_9ZZZZ</name>